<keyword evidence="3" id="KW-1185">Reference proteome</keyword>
<dbReference type="EMBL" id="CM000646">
    <property type="protein sequence ID" value="EED89939.1"/>
    <property type="molecule type" value="Genomic_DNA"/>
</dbReference>
<protein>
    <submittedName>
        <fullName evidence="2">Uncharacterized protein</fullName>
    </submittedName>
</protein>
<feature type="compositionally biased region" description="Low complexity" evidence="1">
    <location>
        <begin position="1"/>
        <end position="18"/>
    </location>
</feature>
<name>B8C8V6_THAPS</name>
<dbReference type="KEGG" id="tps:THAPSDRAFT_24260"/>
<organism evidence="2 3">
    <name type="scientific">Thalassiosira pseudonana</name>
    <name type="common">Marine diatom</name>
    <name type="synonym">Cyclotella nana</name>
    <dbReference type="NCBI Taxonomy" id="35128"/>
    <lineage>
        <taxon>Eukaryota</taxon>
        <taxon>Sar</taxon>
        <taxon>Stramenopiles</taxon>
        <taxon>Ochrophyta</taxon>
        <taxon>Bacillariophyta</taxon>
        <taxon>Coscinodiscophyceae</taxon>
        <taxon>Thalassiosirophycidae</taxon>
        <taxon>Thalassiosirales</taxon>
        <taxon>Thalassiosiraceae</taxon>
        <taxon>Thalassiosira</taxon>
    </lineage>
</organism>
<dbReference type="GeneID" id="7449349"/>
<evidence type="ECO:0000256" key="1">
    <source>
        <dbReference type="SAM" id="MobiDB-lite"/>
    </source>
</evidence>
<sequence>MFNSYNNSNYTSSDSPTNDLPPPLPPNANDTYNDGAHPHHEDVTASSSNNNDPYDASYTTTNDTHAYNNTTSSTSPKKSSPPPHTSANKSSSHNIKRKRKPCAYPNCTNKAVTGLFCRRHGERCGVEGCETAVYWCVIGELWMNGMAVGDADGRIEMGRMGRQLCDEIGACNRFAWSLCFGGWMEILFRNYGDCIVIMMVE</sequence>
<dbReference type="InParanoid" id="B8C8V6"/>
<reference evidence="2 3" key="1">
    <citation type="journal article" date="2004" name="Science">
        <title>The genome of the diatom Thalassiosira pseudonana: ecology, evolution, and metabolism.</title>
        <authorList>
            <person name="Armbrust E.V."/>
            <person name="Berges J.A."/>
            <person name="Bowler C."/>
            <person name="Green B.R."/>
            <person name="Martinez D."/>
            <person name="Putnam N.H."/>
            <person name="Zhou S."/>
            <person name="Allen A.E."/>
            <person name="Apt K.E."/>
            <person name="Bechner M."/>
            <person name="Brzezinski M.A."/>
            <person name="Chaal B.K."/>
            <person name="Chiovitti A."/>
            <person name="Davis A.K."/>
            <person name="Demarest M.S."/>
            <person name="Detter J.C."/>
            <person name="Glavina T."/>
            <person name="Goodstein D."/>
            <person name="Hadi M.Z."/>
            <person name="Hellsten U."/>
            <person name="Hildebrand M."/>
            <person name="Jenkins B.D."/>
            <person name="Jurka J."/>
            <person name="Kapitonov V.V."/>
            <person name="Kroger N."/>
            <person name="Lau W.W."/>
            <person name="Lane T.W."/>
            <person name="Larimer F.W."/>
            <person name="Lippmeier J.C."/>
            <person name="Lucas S."/>
            <person name="Medina M."/>
            <person name="Montsant A."/>
            <person name="Obornik M."/>
            <person name="Parker M.S."/>
            <person name="Palenik B."/>
            <person name="Pazour G.J."/>
            <person name="Richardson P.M."/>
            <person name="Rynearson T.A."/>
            <person name="Saito M.A."/>
            <person name="Schwartz D.C."/>
            <person name="Thamatrakoln K."/>
            <person name="Valentin K."/>
            <person name="Vardi A."/>
            <person name="Wilkerson F.P."/>
            <person name="Rokhsar D.S."/>
        </authorList>
    </citation>
    <scope>NUCLEOTIDE SEQUENCE [LARGE SCALE GENOMIC DNA]</scope>
    <source>
        <strain evidence="2 3">CCMP1335</strain>
    </source>
</reference>
<dbReference type="RefSeq" id="XP_002292743.1">
    <property type="nucleotide sequence ID" value="XM_002292707.1"/>
</dbReference>
<accession>B8C8V6</accession>
<reference evidence="2 3" key="2">
    <citation type="journal article" date="2008" name="Nature">
        <title>The Phaeodactylum genome reveals the evolutionary history of diatom genomes.</title>
        <authorList>
            <person name="Bowler C."/>
            <person name="Allen A.E."/>
            <person name="Badger J.H."/>
            <person name="Grimwood J."/>
            <person name="Jabbari K."/>
            <person name="Kuo A."/>
            <person name="Maheswari U."/>
            <person name="Martens C."/>
            <person name="Maumus F."/>
            <person name="Otillar R.P."/>
            <person name="Rayko E."/>
            <person name="Salamov A."/>
            <person name="Vandepoele K."/>
            <person name="Beszteri B."/>
            <person name="Gruber A."/>
            <person name="Heijde M."/>
            <person name="Katinka M."/>
            <person name="Mock T."/>
            <person name="Valentin K."/>
            <person name="Verret F."/>
            <person name="Berges J.A."/>
            <person name="Brownlee C."/>
            <person name="Cadoret J.P."/>
            <person name="Chiovitti A."/>
            <person name="Choi C.J."/>
            <person name="Coesel S."/>
            <person name="De Martino A."/>
            <person name="Detter J.C."/>
            <person name="Durkin C."/>
            <person name="Falciatore A."/>
            <person name="Fournet J."/>
            <person name="Haruta M."/>
            <person name="Huysman M.J."/>
            <person name="Jenkins B.D."/>
            <person name="Jiroutova K."/>
            <person name="Jorgensen R.E."/>
            <person name="Joubert Y."/>
            <person name="Kaplan A."/>
            <person name="Kroger N."/>
            <person name="Kroth P.G."/>
            <person name="La Roche J."/>
            <person name="Lindquist E."/>
            <person name="Lommer M."/>
            <person name="Martin-Jezequel V."/>
            <person name="Lopez P.J."/>
            <person name="Lucas S."/>
            <person name="Mangogna M."/>
            <person name="McGinnis K."/>
            <person name="Medlin L.K."/>
            <person name="Montsant A."/>
            <person name="Oudot-Le Secq M.P."/>
            <person name="Napoli C."/>
            <person name="Obornik M."/>
            <person name="Parker M.S."/>
            <person name="Petit J.L."/>
            <person name="Porcel B.M."/>
            <person name="Poulsen N."/>
            <person name="Robison M."/>
            <person name="Rychlewski L."/>
            <person name="Rynearson T.A."/>
            <person name="Schmutz J."/>
            <person name="Shapiro H."/>
            <person name="Siaut M."/>
            <person name="Stanley M."/>
            <person name="Sussman M.R."/>
            <person name="Taylor A.R."/>
            <person name="Vardi A."/>
            <person name="von Dassow P."/>
            <person name="Vyverman W."/>
            <person name="Willis A."/>
            <person name="Wyrwicz L.S."/>
            <person name="Rokhsar D.S."/>
            <person name="Weissenbach J."/>
            <person name="Armbrust E.V."/>
            <person name="Green B.R."/>
            <person name="Van de Peer Y."/>
            <person name="Grigoriev I.V."/>
        </authorList>
    </citation>
    <scope>NUCLEOTIDE SEQUENCE [LARGE SCALE GENOMIC DNA]</scope>
    <source>
        <strain evidence="2 3">CCMP1335</strain>
    </source>
</reference>
<dbReference type="AlphaFoldDB" id="B8C8V6"/>
<gene>
    <name evidence="2" type="ORF">THAPSDRAFT_24260</name>
</gene>
<dbReference type="HOGENOM" id="CLU_1362830_0_0_1"/>
<dbReference type="PaxDb" id="35128-Thaps24260"/>
<proteinExistence type="predicted"/>
<feature type="compositionally biased region" description="Polar residues" evidence="1">
    <location>
        <begin position="44"/>
        <end position="69"/>
    </location>
</feature>
<feature type="region of interest" description="Disordered" evidence="1">
    <location>
        <begin position="1"/>
        <end position="97"/>
    </location>
</feature>
<evidence type="ECO:0000313" key="3">
    <source>
        <dbReference type="Proteomes" id="UP000001449"/>
    </source>
</evidence>
<dbReference type="Proteomes" id="UP000001449">
    <property type="component" value="Chromosome 10"/>
</dbReference>
<evidence type="ECO:0000313" key="2">
    <source>
        <dbReference type="EMBL" id="EED89939.1"/>
    </source>
</evidence>